<dbReference type="PROSITE" id="PS51354">
    <property type="entry name" value="GLUTAREDOXIN_2"/>
    <property type="match status" value="1"/>
</dbReference>
<dbReference type="Gene3D" id="3.40.30.10">
    <property type="entry name" value="Glutaredoxin"/>
    <property type="match status" value="1"/>
</dbReference>
<protein>
    <submittedName>
        <fullName evidence="4">Glutaredoxin family protein</fullName>
    </submittedName>
</protein>
<dbReference type="EMBL" id="CP136336">
    <property type="protein sequence ID" value="WOB06431.1"/>
    <property type="molecule type" value="Genomic_DNA"/>
</dbReference>
<dbReference type="SUPFAM" id="SSF52833">
    <property type="entry name" value="Thioredoxin-like"/>
    <property type="match status" value="1"/>
</dbReference>
<dbReference type="InterPro" id="IPR036249">
    <property type="entry name" value="Thioredoxin-like_sf"/>
</dbReference>
<dbReference type="Proteomes" id="UP001303946">
    <property type="component" value="Chromosome"/>
</dbReference>
<feature type="region of interest" description="Disordered" evidence="1">
    <location>
        <begin position="165"/>
        <end position="214"/>
    </location>
</feature>
<accession>A0ABZ0CTJ6</accession>
<gene>
    <name evidence="4" type="ORF">RXV79_16030</name>
</gene>
<proteinExistence type="predicted"/>
<reference evidence="4 5" key="1">
    <citation type="submission" date="2023-10" db="EMBL/GenBank/DDBJ databases">
        <title>Bacteria for the degradation of biodegradable plastic PBAT(Polybutylene adipate terephthalate).</title>
        <authorList>
            <person name="Weon H.-Y."/>
            <person name="Yeon J."/>
        </authorList>
    </citation>
    <scope>NUCLEOTIDE SEQUENCE [LARGE SCALE GENOMIC DNA]</scope>
    <source>
        <strain evidence="4 5">SBD 7-3</strain>
    </source>
</reference>
<sequence length="214" mass="22346">MNARHRAIHTLAASVAALSAGVLLLSAAPAFALYKVVGPDGKITYTDRPDVGTDKKVQSVNTRGGGGADDASLPFELRQIALRFPVVLYVAADCQPCDEARQFLRGRGIPASEKLVTTPEDGQALQRLTGGSTLPVMTVGAQIVRGWQREQWASYIDAAGYPKDSKLPANFPQGKPEPLTEARPAPAPAAPQPAPAAPPAPAPAPAPAPGTIRF</sequence>
<feature type="domain" description="Glutaredoxin" evidence="3">
    <location>
        <begin position="86"/>
        <end position="142"/>
    </location>
</feature>
<feature type="signal peptide" evidence="2">
    <location>
        <begin position="1"/>
        <end position="32"/>
    </location>
</feature>
<dbReference type="RefSeq" id="WP_316698870.1">
    <property type="nucleotide sequence ID" value="NZ_CP136336.1"/>
</dbReference>
<dbReference type="InterPro" id="IPR002109">
    <property type="entry name" value="Glutaredoxin"/>
</dbReference>
<evidence type="ECO:0000256" key="2">
    <source>
        <dbReference type="SAM" id="SignalP"/>
    </source>
</evidence>
<evidence type="ECO:0000313" key="4">
    <source>
        <dbReference type="EMBL" id="WOB06431.1"/>
    </source>
</evidence>
<evidence type="ECO:0000256" key="1">
    <source>
        <dbReference type="SAM" id="MobiDB-lite"/>
    </source>
</evidence>
<dbReference type="Pfam" id="PF00462">
    <property type="entry name" value="Glutaredoxin"/>
    <property type="match status" value="1"/>
</dbReference>
<keyword evidence="5" id="KW-1185">Reference proteome</keyword>
<name>A0ABZ0CTJ6_9BURK</name>
<dbReference type="CDD" id="cd02976">
    <property type="entry name" value="NrdH"/>
    <property type="match status" value="1"/>
</dbReference>
<keyword evidence="2" id="KW-0732">Signal</keyword>
<evidence type="ECO:0000313" key="5">
    <source>
        <dbReference type="Proteomes" id="UP001303946"/>
    </source>
</evidence>
<evidence type="ECO:0000259" key="3">
    <source>
        <dbReference type="Pfam" id="PF00462"/>
    </source>
</evidence>
<organism evidence="4 5">
    <name type="scientific">Piscinibacter gummiphilus</name>
    <dbReference type="NCBI Taxonomy" id="946333"/>
    <lineage>
        <taxon>Bacteria</taxon>
        <taxon>Pseudomonadati</taxon>
        <taxon>Pseudomonadota</taxon>
        <taxon>Betaproteobacteria</taxon>
        <taxon>Burkholderiales</taxon>
        <taxon>Sphaerotilaceae</taxon>
        <taxon>Piscinibacter</taxon>
    </lineage>
</organism>
<feature type="compositionally biased region" description="Pro residues" evidence="1">
    <location>
        <begin position="185"/>
        <end position="208"/>
    </location>
</feature>
<feature type="chain" id="PRO_5046409229" evidence="2">
    <location>
        <begin position="33"/>
        <end position="214"/>
    </location>
</feature>